<dbReference type="InterPro" id="IPR036291">
    <property type="entry name" value="NAD(P)-bd_dom_sf"/>
</dbReference>
<keyword evidence="5" id="KW-1185">Reference proteome</keyword>
<dbReference type="Proteomes" id="UP001215598">
    <property type="component" value="Unassembled WGS sequence"/>
</dbReference>
<dbReference type="PANTHER" id="PTHR14097:SF7">
    <property type="entry name" value="OXIDOREDUCTASE HTATIP2"/>
    <property type="match status" value="1"/>
</dbReference>
<dbReference type="AlphaFoldDB" id="A0AAD7NW16"/>
<accession>A0AAD7NW16</accession>
<sequence>MAGIQAQTALIIGATGQVGGWVLKEALANPLFTRVGEYGRRTTALAGLPTGKDKLEQRKIDFAKLEEAGLREGKWDVVFIALGTSAKEAGSKEAFERIDREYVINAARAAKSDHPQRLVYVSSVGADSDSHFLYTRSKGLTEEGLAGLGYADTIVFRPAILGGRAETRTAEKIAGAFTGVLSLVSSSVEIQVTTLAKSLVQAGLLGSSALPSVAGAKQAGKDAARFTVIGNAGALALANKL</sequence>
<dbReference type="InterPro" id="IPR016040">
    <property type="entry name" value="NAD(P)-bd_dom"/>
</dbReference>
<feature type="domain" description="NAD(P)-binding" evidence="3">
    <location>
        <begin position="13"/>
        <end position="131"/>
    </location>
</feature>
<proteinExistence type="inferred from homology"/>
<evidence type="ECO:0000259" key="3">
    <source>
        <dbReference type="Pfam" id="PF13460"/>
    </source>
</evidence>
<evidence type="ECO:0000313" key="4">
    <source>
        <dbReference type="EMBL" id="KAJ7777405.1"/>
    </source>
</evidence>
<dbReference type="Gene3D" id="3.40.50.720">
    <property type="entry name" value="NAD(P)-binding Rossmann-like Domain"/>
    <property type="match status" value="1"/>
</dbReference>
<evidence type="ECO:0000256" key="1">
    <source>
        <dbReference type="ARBA" id="ARBA00004450"/>
    </source>
</evidence>
<evidence type="ECO:0000256" key="2">
    <source>
        <dbReference type="ARBA" id="ARBA00006617"/>
    </source>
</evidence>
<dbReference type="GO" id="GO:0005741">
    <property type="term" value="C:mitochondrial outer membrane"/>
    <property type="evidence" value="ECO:0007669"/>
    <property type="project" value="UniProtKB-SubCell"/>
</dbReference>
<evidence type="ECO:0000313" key="5">
    <source>
        <dbReference type="Proteomes" id="UP001215598"/>
    </source>
</evidence>
<dbReference type="GO" id="GO:0051170">
    <property type="term" value="P:import into nucleus"/>
    <property type="evidence" value="ECO:0007669"/>
    <property type="project" value="TreeGrafter"/>
</dbReference>
<name>A0AAD7NW16_9AGAR</name>
<gene>
    <name evidence="4" type="ORF">B0H16DRAFT_1853958</name>
</gene>
<dbReference type="SUPFAM" id="SSF51735">
    <property type="entry name" value="NAD(P)-binding Rossmann-fold domains"/>
    <property type="match status" value="1"/>
</dbReference>
<organism evidence="4 5">
    <name type="scientific">Mycena metata</name>
    <dbReference type="NCBI Taxonomy" id="1033252"/>
    <lineage>
        <taxon>Eukaryota</taxon>
        <taxon>Fungi</taxon>
        <taxon>Dikarya</taxon>
        <taxon>Basidiomycota</taxon>
        <taxon>Agaricomycotina</taxon>
        <taxon>Agaricomycetes</taxon>
        <taxon>Agaricomycetidae</taxon>
        <taxon>Agaricales</taxon>
        <taxon>Marasmiineae</taxon>
        <taxon>Mycenaceae</taxon>
        <taxon>Mycena</taxon>
    </lineage>
</organism>
<comment type="caution">
    <text evidence="4">The sequence shown here is derived from an EMBL/GenBank/DDBJ whole genome shotgun (WGS) entry which is preliminary data.</text>
</comment>
<dbReference type="PANTHER" id="PTHR14097">
    <property type="entry name" value="OXIDOREDUCTASE HTATIP2"/>
    <property type="match status" value="1"/>
</dbReference>
<comment type="subcellular location">
    <subcellularLocation>
        <location evidence="1">Mitochondrion outer membrane</location>
        <topology evidence="1">Peripheral membrane protein</topology>
    </subcellularLocation>
</comment>
<protein>
    <recommendedName>
        <fullName evidence="3">NAD(P)-binding domain-containing protein</fullName>
    </recommendedName>
</protein>
<dbReference type="EMBL" id="JARKIB010000008">
    <property type="protein sequence ID" value="KAJ7777405.1"/>
    <property type="molecule type" value="Genomic_DNA"/>
</dbReference>
<reference evidence="4" key="1">
    <citation type="submission" date="2023-03" db="EMBL/GenBank/DDBJ databases">
        <title>Massive genome expansion in bonnet fungi (Mycena s.s.) driven by repeated elements and novel gene families across ecological guilds.</title>
        <authorList>
            <consortium name="Lawrence Berkeley National Laboratory"/>
            <person name="Harder C.B."/>
            <person name="Miyauchi S."/>
            <person name="Viragh M."/>
            <person name="Kuo A."/>
            <person name="Thoen E."/>
            <person name="Andreopoulos B."/>
            <person name="Lu D."/>
            <person name="Skrede I."/>
            <person name="Drula E."/>
            <person name="Henrissat B."/>
            <person name="Morin E."/>
            <person name="Kohler A."/>
            <person name="Barry K."/>
            <person name="LaButti K."/>
            <person name="Morin E."/>
            <person name="Salamov A."/>
            <person name="Lipzen A."/>
            <person name="Mereny Z."/>
            <person name="Hegedus B."/>
            <person name="Baldrian P."/>
            <person name="Stursova M."/>
            <person name="Weitz H."/>
            <person name="Taylor A."/>
            <person name="Grigoriev I.V."/>
            <person name="Nagy L.G."/>
            <person name="Martin F."/>
            <person name="Kauserud H."/>
        </authorList>
    </citation>
    <scope>NUCLEOTIDE SEQUENCE</scope>
    <source>
        <strain evidence="4">CBHHK182m</strain>
    </source>
</reference>
<comment type="similarity">
    <text evidence="2">Belongs to the FMP52 family.</text>
</comment>
<dbReference type="Pfam" id="PF13460">
    <property type="entry name" value="NAD_binding_10"/>
    <property type="match status" value="1"/>
</dbReference>